<comment type="cofactor">
    <cofactor evidence="1">
        <name>Zn(2+)</name>
        <dbReference type="ChEBI" id="CHEBI:29105"/>
    </cofactor>
</comment>
<feature type="domain" description="Peptidase M20 dimerisation" evidence="10">
    <location>
        <begin position="177"/>
        <end position="286"/>
    </location>
</feature>
<accession>D8JPG0</accession>
<evidence type="ECO:0000313" key="11">
    <source>
        <dbReference type="EMBL" id="ADJ21851.1"/>
    </source>
</evidence>
<dbReference type="PROSITE" id="PS00759">
    <property type="entry name" value="ARGE_DAPE_CPG2_2"/>
    <property type="match status" value="1"/>
</dbReference>
<name>D8JPG0_HYPDA</name>
<dbReference type="InterPro" id="IPR050072">
    <property type="entry name" value="Peptidase_M20A"/>
</dbReference>
<organism evidence="11 12">
    <name type="scientific">Hyphomicrobium denitrificans (strain ATCC 51888 / DSM 1869 / NCIMB 11706 / TK 0415)</name>
    <dbReference type="NCBI Taxonomy" id="582899"/>
    <lineage>
        <taxon>Bacteria</taxon>
        <taxon>Pseudomonadati</taxon>
        <taxon>Pseudomonadota</taxon>
        <taxon>Alphaproteobacteria</taxon>
        <taxon>Hyphomicrobiales</taxon>
        <taxon>Hyphomicrobiaceae</taxon>
        <taxon>Hyphomicrobium</taxon>
    </lineage>
</organism>
<dbReference type="HOGENOM" id="CLU_021802_2_4_5"/>
<reference evidence="12" key="1">
    <citation type="journal article" date="2011" name="J. Bacteriol.">
        <title>Genome sequences of eight morphologically diverse alphaproteobacteria.</title>
        <authorList>
            <consortium name="US DOE Joint Genome Institute"/>
            <person name="Brown P.J."/>
            <person name="Kysela D.T."/>
            <person name="Buechlein A."/>
            <person name="Hemmerich C."/>
            <person name="Brun Y.V."/>
        </authorList>
    </citation>
    <scope>NUCLEOTIDE SEQUENCE [LARGE SCALE GENOMIC DNA]</scope>
    <source>
        <strain evidence="12">ATCC 51888 / DSM 1869 / NCIB 11706 / TK 0415</strain>
    </source>
</reference>
<evidence type="ECO:0000256" key="3">
    <source>
        <dbReference type="ARBA" id="ARBA00022490"/>
    </source>
</evidence>
<evidence type="ECO:0000256" key="7">
    <source>
        <dbReference type="ARBA" id="ARBA00022801"/>
    </source>
</evidence>
<keyword evidence="8" id="KW-0862">Zinc</keyword>
<evidence type="ECO:0000256" key="6">
    <source>
        <dbReference type="ARBA" id="ARBA00022723"/>
    </source>
</evidence>
<dbReference type="RefSeq" id="WP_013214070.1">
    <property type="nucleotide sequence ID" value="NC_014313.1"/>
</dbReference>
<dbReference type="KEGG" id="hdn:Hden_0023"/>
<dbReference type="GO" id="GO:0006526">
    <property type="term" value="P:L-arginine biosynthetic process"/>
    <property type="evidence" value="ECO:0007669"/>
    <property type="project" value="UniProtKB-KW"/>
</dbReference>
<keyword evidence="5" id="KW-0028">Amino-acid biosynthesis</keyword>
<keyword evidence="7" id="KW-0378">Hydrolase</keyword>
<evidence type="ECO:0000256" key="9">
    <source>
        <dbReference type="ARBA" id="ARBA00023285"/>
    </source>
</evidence>
<evidence type="ECO:0000259" key="10">
    <source>
        <dbReference type="Pfam" id="PF07687"/>
    </source>
</evidence>
<dbReference type="InterPro" id="IPR010169">
    <property type="entry name" value="AcOrn-deacetyl"/>
</dbReference>
<evidence type="ECO:0000256" key="8">
    <source>
        <dbReference type="ARBA" id="ARBA00022833"/>
    </source>
</evidence>
<dbReference type="InterPro" id="IPR001261">
    <property type="entry name" value="ArgE/DapE_CS"/>
</dbReference>
<dbReference type="EMBL" id="CP002083">
    <property type="protein sequence ID" value="ADJ21851.1"/>
    <property type="molecule type" value="Genomic_DNA"/>
</dbReference>
<proteinExistence type="inferred from homology"/>
<evidence type="ECO:0000256" key="5">
    <source>
        <dbReference type="ARBA" id="ARBA00022605"/>
    </source>
</evidence>
<gene>
    <name evidence="11" type="ordered locus">Hden_0023</name>
</gene>
<dbReference type="NCBIfam" id="NF005710">
    <property type="entry name" value="PRK07522.1"/>
    <property type="match status" value="1"/>
</dbReference>
<evidence type="ECO:0000256" key="4">
    <source>
        <dbReference type="ARBA" id="ARBA00022571"/>
    </source>
</evidence>
<dbReference type="InterPro" id="IPR011650">
    <property type="entry name" value="Peptidase_M20_dimer"/>
</dbReference>
<dbReference type="Gene3D" id="3.30.70.360">
    <property type="match status" value="1"/>
</dbReference>
<dbReference type="eggNOG" id="COG0624">
    <property type="taxonomic scope" value="Bacteria"/>
</dbReference>
<evidence type="ECO:0000256" key="2">
    <source>
        <dbReference type="ARBA" id="ARBA00005691"/>
    </source>
</evidence>
<dbReference type="GO" id="GO:0008777">
    <property type="term" value="F:acetylornithine deacetylase activity"/>
    <property type="evidence" value="ECO:0007669"/>
    <property type="project" value="TreeGrafter"/>
</dbReference>
<evidence type="ECO:0000313" key="12">
    <source>
        <dbReference type="Proteomes" id="UP000002033"/>
    </source>
</evidence>
<comment type="similarity">
    <text evidence="2">Belongs to the peptidase M20A family. ArgE subfamily.</text>
</comment>
<evidence type="ECO:0000256" key="1">
    <source>
        <dbReference type="ARBA" id="ARBA00001947"/>
    </source>
</evidence>
<keyword evidence="3" id="KW-0963">Cytoplasm</keyword>
<dbReference type="PANTHER" id="PTHR43808">
    <property type="entry name" value="ACETYLORNITHINE DEACETYLASE"/>
    <property type="match status" value="1"/>
</dbReference>
<protein>
    <submittedName>
        <fullName evidence="11">Acetylornithine deacetylase (ArgE)</fullName>
    </submittedName>
</protein>
<keyword evidence="4" id="KW-0055">Arginine biosynthesis</keyword>
<dbReference type="Pfam" id="PF07687">
    <property type="entry name" value="M20_dimer"/>
    <property type="match status" value="1"/>
</dbReference>
<dbReference type="Pfam" id="PF01546">
    <property type="entry name" value="Peptidase_M20"/>
    <property type="match status" value="1"/>
</dbReference>
<dbReference type="InterPro" id="IPR036264">
    <property type="entry name" value="Bact_exopeptidase_dim_dom"/>
</dbReference>
<dbReference type="Gene3D" id="3.40.630.10">
    <property type="entry name" value="Zn peptidases"/>
    <property type="match status" value="1"/>
</dbReference>
<dbReference type="OrthoDB" id="9809784at2"/>
<dbReference type="PANTHER" id="PTHR43808:SF31">
    <property type="entry name" value="N-ACETYL-L-CITRULLINE DEACETYLASE"/>
    <property type="match status" value="1"/>
</dbReference>
<dbReference type="AlphaFoldDB" id="D8JPG0"/>
<dbReference type="NCBIfam" id="TIGR01892">
    <property type="entry name" value="AcOrn-deacetyl"/>
    <property type="match status" value="1"/>
</dbReference>
<dbReference type="CDD" id="cd03894">
    <property type="entry name" value="M20_ArgE"/>
    <property type="match status" value="1"/>
</dbReference>
<dbReference type="STRING" id="582899.Hden_0023"/>
<dbReference type="SUPFAM" id="SSF55031">
    <property type="entry name" value="Bacterial exopeptidase dimerisation domain"/>
    <property type="match status" value="1"/>
</dbReference>
<keyword evidence="9" id="KW-0170">Cobalt</keyword>
<dbReference type="SUPFAM" id="SSF53187">
    <property type="entry name" value="Zn-dependent exopeptidases"/>
    <property type="match status" value="1"/>
</dbReference>
<keyword evidence="12" id="KW-1185">Reference proteome</keyword>
<dbReference type="Proteomes" id="UP000002033">
    <property type="component" value="Chromosome"/>
</dbReference>
<dbReference type="InterPro" id="IPR002933">
    <property type="entry name" value="Peptidase_M20"/>
</dbReference>
<dbReference type="PROSITE" id="PS00758">
    <property type="entry name" value="ARGE_DAPE_CPG2_1"/>
    <property type="match status" value="1"/>
</dbReference>
<dbReference type="GO" id="GO:0046872">
    <property type="term" value="F:metal ion binding"/>
    <property type="evidence" value="ECO:0007669"/>
    <property type="project" value="UniProtKB-KW"/>
</dbReference>
<keyword evidence="6" id="KW-0479">Metal-binding</keyword>
<sequence>MSTRRATETPAELLARLVSFDTTSYRSNLDIIAFIEDYLHGHGVASRRIVSDDGQKSSLYATIGPDGEGGVALSGHTDVVPVDGQTWTSDPFTVRAADGRFYGRGTADMKGFIAAVLAATPDFKRRKLKTPIHFAFSYDEEVGCLGVRPMLAELGKELPRPRMVIVGEPTSMQVVDAHKGPVRWFVEVKGRAAHSSMAPLGVNAITFAARLIGELERIEADLKKNVRNARFDPDYPTLQVTMLEGGTASNIIPISCTFGFEVRALPGLDPAIIERRLRQFAETECLPEMRLVAPEADIAITRKNSVTPFGADRTSDVVALALKLTGQNETHTVSFATEAGLFQEAGAPAVVCGPGDIAQAHTADEWIAESEIAKCAAFLERLGDWAEA</sequence>